<gene>
    <name evidence="1" type="ORF">Tci_879800</name>
</gene>
<name>A0A699TEZ5_TANCI</name>
<sequence>IAQQLQNLLPVMLAQVGNQRNVGNQNGNVVNESIQENVRNVLVYGNRVGYSYKEFLACNPKEYDGKIRGMVAATEPKTIQKAMQIFGALTDEAVRNGSIKKVKKRGNVGESSRDKS</sequence>
<feature type="non-terminal residue" evidence="1">
    <location>
        <position position="1"/>
    </location>
</feature>
<organism evidence="1">
    <name type="scientific">Tanacetum cinerariifolium</name>
    <name type="common">Dalmatian daisy</name>
    <name type="synonym">Chrysanthemum cinerariifolium</name>
    <dbReference type="NCBI Taxonomy" id="118510"/>
    <lineage>
        <taxon>Eukaryota</taxon>
        <taxon>Viridiplantae</taxon>
        <taxon>Streptophyta</taxon>
        <taxon>Embryophyta</taxon>
        <taxon>Tracheophyta</taxon>
        <taxon>Spermatophyta</taxon>
        <taxon>Magnoliopsida</taxon>
        <taxon>eudicotyledons</taxon>
        <taxon>Gunneridae</taxon>
        <taxon>Pentapetalae</taxon>
        <taxon>asterids</taxon>
        <taxon>campanulids</taxon>
        <taxon>Asterales</taxon>
        <taxon>Asteraceae</taxon>
        <taxon>Asteroideae</taxon>
        <taxon>Anthemideae</taxon>
        <taxon>Anthemidinae</taxon>
        <taxon>Tanacetum</taxon>
    </lineage>
</organism>
<reference evidence="1" key="1">
    <citation type="journal article" date="2019" name="Sci. Rep.">
        <title>Draft genome of Tanacetum cinerariifolium, the natural source of mosquito coil.</title>
        <authorList>
            <person name="Yamashiro T."/>
            <person name="Shiraishi A."/>
            <person name="Satake H."/>
            <person name="Nakayama K."/>
        </authorList>
    </citation>
    <scope>NUCLEOTIDE SEQUENCE</scope>
</reference>
<feature type="non-terminal residue" evidence="1">
    <location>
        <position position="116"/>
    </location>
</feature>
<dbReference type="AlphaFoldDB" id="A0A699TEZ5"/>
<comment type="caution">
    <text evidence="1">The sequence shown here is derived from an EMBL/GenBank/DDBJ whole genome shotgun (WGS) entry which is preliminary data.</text>
</comment>
<dbReference type="EMBL" id="BKCJ011234079">
    <property type="protein sequence ID" value="GFD07831.1"/>
    <property type="molecule type" value="Genomic_DNA"/>
</dbReference>
<evidence type="ECO:0000313" key="1">
    <source>
        <dbReference type="EMBL" id="GFD07831.1"/>
    </source>
</evidence>
<protein>
    <recommendedName>
        <fullName evidence="2">Reverse transcriptase domain-containing protein</fullName>
    </recommendedName>
</protein>
<accession>A0A699TEZ5</accession>
<proteinExistence type="predicted"/>
<evidence type="ECO:0008006" key="2">
    <source>
        <dbReference type="Google" id="ProtNLM"/>
    </source>
</evidence>